<keyword evidence="3" id="KW-0274">FAD</keyword>
<proteinExistence type="predicted"/>
<dbReference type="PRINTS" id="PR00420">
    <property type="entry name" value="RNGMNOXGNASE"/>
</dbReference>
<dbReference type="PANTHER" id="PTHR43004:SF19">
    <property type="entry name" value="BINDING MONOOXYGENASE, PUTATIVE (JCVI)-RELATED"/>
    <property type="match status" value="1"/>
</dbReference>
<reference evidence="6 7" key="1">
    <citation type="submission" date="2021-01" db="EMBL/GenBank/DDBJ databases">
        <title>Whole genome shotgun sequence of Microbispora amethystogenes NBRC 101907.</title>
        <authorList>
            <person name="Komaki H."/>
            <person name="Tamura T."/>
        </authorList>
    </citation>
    <scope>NUCLEOTIDE SEQUENCE [LARGE SCALE GENOMIC DNA]</scope>
    <source>
        <strain evidence="6 7">NBRC 101907</strain>
    </source>
</reference>
<evidence type="ECO:0000313" key="6">
    <source>
        <dbReference type="EMBL" id="GIH32753.1"/>
    </source>
</evidence>
<comment type="cofactor">
    <cofactor evidence="1">
        <name>FAD</name>
        <dbReference type="ChEBI" id="CHEBI:57692"/>
    </cofactor>
</comment>
<keyword evidence="2" id="KW-0285">Flavoprotein</keyword>
<dbReference type="Pfam" id="PF01494">
    <property type="entry name" value="FAD_binding_3"/>
    <property type="match status" value="1"/>
</dbReference>
<organism evidence="6 7">
    <name type="scientific">Microbispora amethystogenes</name>
    <dbReference type="NCBI Taxonomy" id="1427754"/>
    <lineage>
        <taxon>Bacteria</taxon>
        <taxon>Bacillati</taxon>
        <taxon>Actinomycetota</taxon>
        <taxon>Actinomycetes</taxon>
        <taxon>Streptosporangiales</taxon>
        <taxon>Streptosporangiaceae</taxon>
        <taxon>Microbispora</taxon>
    </lineage>
</organism>
<accession>A0ABQ4FD95</accession>
<evidence type="ECO:0000256" key="2">
    <source>
        <dbReference type="ARBA" id="ARBA00022630"/>
    </source>
</evidence>
<dbReference type="Gene3D" id="3.30.9.10">
    <property type="entry name" value="D-Amino Acid Oxidase, subunit A, domain 2"/>
    <property type="match status" value="1"/>
</dbReference>
<dbReference type="InterPro" id="IPR036188">
    <property type="entry name" value="FAD/NAD-bd_sf"/>
</dbReference>
<dbReference type="SUPFAM" id="SSF51905">
    <property type="entry name" value="FAD/NAD(P)-binding domain"/>
    <property type="match status" value="1"/>
</dbReference>
<evidence type="ECO:0000313" key="7">
    <source>
        <dbReference type="Proteomes" id="UP000651728"/>
    </source>
</evidence>
<feature type="region of interest" description="Disordered" evidence="4">
    <location>
        <begin position="250"/>
        <end position="270"/>
    </location>
</feature>
<dbReference type="Proteomes" id="UP000651728">
    <property type="component" value="Unassembled WGS sequence"/>
</dbReference>
<sequence length="270" mass="28643">MPDFSGLSPAPFAAASQERAEQILADRAAELAADIMFSTELVSFRQDDEAVIAELRDTATGDRQTITARYLVGADGHKGTIRDMAAIPVHGRRSSRPERTMFLQFEADLEVALRGEAFGLFYLQNPALPARAATVVTTDHPGRYVLAARFEPEDAPDAERLMDVVRTACGVPDLSVKILEAAWSSSGEHVTRVADAFQAGRVLLAGDSAHLMPPTGGQGGNAAVMDGYHLAWKLAAVLSGTAGAGLLASHDGPAPSSRPYDGSAWPWTST</sequence>
<dbReference type="InterPro" id="IPR050641">
    <property type="entry name" value="RIFMO-like"/>
</dbReference>
<feature type="domain" description="FAD-binding" evidence="5">
    <location>
        <begin position="8"/>
        <end position="249"/>
    </location>
</feature>
<evidence type="ECO:0000256" key="3">
    <source>
        <dbReference type="ARBA" id="ARBA00022827"/>
    </source>
</evidence>
<gene>
    <name evidence="6" type="ORF">Mam01_29170</name>
</gene>
<dbReference type="Gene3D" id="3.50.50.60">
    <property type="entry name" value="FAD/NAD(P)-binding domain"/>
    <property type="match status" value="1"/>
</dbReference>
<dbReference type="PANTHER" id="PTHR43004">
    <property type="entry name" value="TRK SYSTEM POTASSIUM UPTAKE PROTEIN"/>
    <property type="match status" value="1"/>
</dbReference>
<keyword evidence="7" id="KW-1185">Reference proteome</keyword>
<dbReference type="EMBL" id="BOOB01000018">
    <property type="protein sequence ID" value="GIH32753.1"/>
    <property type="molecule type" value="Genomic_DNA"/>
</dbReference>
<dbReference type="InterPro" id="IPR002938">
    <property type="entry name" value="FAD-bd"/>
</dbReference>
<comment type="caution">
    <text evidence="6">The sequence shown here is derived from an EMBL/GenBank/DDBJ whole genome shotgun (WGS) entry which is preliminary data.</text>
</comment>
<evidence type="ECO:0000256" key="1">
    <source>
        <dbReference type="ARBA" id="ARBA00001974"/>
    </source>
</evidence>
<evidence type="ECO:0000256" key="4">
    <source>
        <dbReference type="SAM" id="MobiDB-lite"/>
    </source>
</evidence>
<name>A0ABQ4FD95_9ACTN</name>
<evidence type="ECO:0000259" key="5">
    <source>
        <dbReference type="Pfam" id="PF01494"/>
    </source>
</evidence>
<protein>
    <recommendedName>
        <fullName evidence="5">FAD-binding domain-containing protein</fullName>
    </recommendedName>
</protein>